<dbReference type="PANTHER" id="PTHR32097:SF17">
    <property type="entry name" value="CAMP-BINDING PROTEIN 1-RELATED"/>
    <property type="match status" value="1"/>
</dbReference>
<feature type="region of interest" description="Disordered" evidence="1">
    <location>
        <begin position="1"/>
        <end position="33"/>
    </location>
</feature>
<evidence type="ECO:0000313" key="4">
    <source>
        <dbReference type="Proteomes" id="UP000432464"/>
    </source>
</evidence>
<dbReference type="Gene3D" id="2.60.60.30">
    <property type="entry name" value="sav2460 like domains"/>
    <property type="match status" value="2"/>
</dbReference>
<feature type="compositionally biased region" description="Basic and acidic residues" evidence="1">
    <location>
        <begin position="1"/>
        <end position="10"/>
    </location>
</feature>
<feature type="compositionally biased region" description="Low complexity" evidence="1">
    <location>
        <begin position="512"/>
        <end position="525"/>
    </location>
</feature>
<evidence type="ECO:0000313" key="3">
    <source>
        <dbReference type="EMBL" id="MTE14688.1"/>
    </source>
</evidence>
<feature type="compositionally biased region" description="Basic and acidic residues" evidence="1">
    <location>
        <begin position="19"/>
        <end position="32"/>
    </location>
</feature>
<name>A0A6I3L0A1_9NOCA</name>
<feature type="domain" description="TerD" evidence="2">
    <location>
        <begin position="283"/>
        <end position="417"/>
    </location>
</feature>
<feature type="compositionally biased region" description="Pro residues" evidence="1">
    <location>
        <begin position="526"/>
        <end position="545"/>
    </location>
</feature>
<dbReference type="Pfam" id="PF02342">
    <property type="entry name" value="TerD"/>
    <property type="match status" value="2"/>
</dbReference>
<accession>A0A6I3L0A1</accession>
<dbReference type="CDD" id="cd06974">
    <property type="entry name" value="TerD_like"/>
    <property type="match status" value="2"/>
</dbReference>
<dbReference type="InterPro" id="IPR051324">
    <property type="entry name" value="Stress/Tellurium_Resist"/>
</dbReference>
<reference evidence="3 4" key="1">
    <citation type="submission" date="2019-11" db="EMBL/GenBank/DDBJ databases">
        <title>Nocardia sp. nov. CT2-14 isolated from soil.</title>
        <authorList>
            <person name="Kanchanasin P."/>
            <person name="Tanasupawat S."/>
            <person name="Yuki M."/>
            <person name="Kudo T."/>
        </authorList>
    </citation>
    <scope>NUCLEOTIDE SEQUENCE [LARGE SCALE GENOMIC DNA]</scope>
    <source>
        <strain evidence="3 4">CT2-14</strain>
    </source>
</reference>
<feature type="region of interest" description="Disordered" evidence="1">
    <location>
        <begin position="215"/>
        <end position="249"/>
    </location>
</feature>
<proteinExistence type="predicted"/>
<dbReference type="Proteomes" id="UP000432464">
    <property type="component" value="Unassembled WGS sequence"/>
</dbReference>
<evidence type="ECO:0000259" key="2">
    <source>
        <dbReference type="Pfam" id="PF02342"/>
    </source>
</evidence>
<feature type="compositionally biased region" description="Low complexity" evidence="1">
    <location>
        <begin position="440"/>
        <end position="453"/>
    </location>
</feature>
<dbReference type="PANTHER" id="PTHR32097">
    <property type="entry name" value="CAMP-BINDING PROTEIN 1-RELATED"/>
    <property type="match status" value="1"/>
</dbReference>
<keyword evidence="4" id="KW-1185">Reference proteome</keyword>
<feature type="compositionally biased region" description="Pro residues" evidence="1">
    <location>
        <begin position="454"/>
        <end position="468"/>
    </location>
</feature>
<feature type="compositionally biased region" description="Pro residues" evidence="1">
    <location>
        <begin position="553"/>
        <end position="573"/>
    </location>
</feature>
<sequence>MLGGELERFGDIQPALGGRQDHPRNPHLRHPEPLPYQIGGVVHQPAAGGHRRRHPLVQLGPAPLQQPRIGARLLRRSAAHRTVLVYLEALVHAGRAQFHFGLRQLGQAAQAVQHRIQRRHQTVTDIAAAQQLPIGVLPLGQHLFDRAADLEGQGRGFGRPAALGDELAGLGSDGVQESVHGAEQVAQLVSGHGGVPEGSQILFVRFRGIDLTVAHPADTATRPGHSPPPLPPWPRPVSRGSRRVTATAPTSEGSILSAVLVKGQNGPLSVHDLVISVQVAAPADLSALLVTPAGTVRSDADFVFFNQPSGPGVTLRPGAPGQPAVLAVSLDAIPADIEQLRAVITLDDATGSFGQLSAPVAVVSDTAGNALYEYRIEGLSTESIVIALELYRRQGSWKIRAVGQGYAGGFAALVTDHGVQVNEEAPQAAPPPPTPPPAPEQFAPAPEQFAPAPTGYPAPAPTGYPAPAPTDSFAPTGYPPPAPTDSFAPTGGYPPPPNQFAPGAGYPPPAPGQGYPQPAEQYPPTGGYPPPTQYAPAGGYPPPPDAGYQAPGPSYPPPPSYQQPVGGYPPPPGAGYAPPAQEDRDLPHGHAVSLVKGQRINLRKEGGSALSHVKMGLGWDPVKRGGIFGNKSVDVDLDASVVLFADHSPVDVVYYGSLNSKDGAIRHQGDNLTGEGEGDDEEIMVDLSRIPSQVTTLLFIVTSYKGHTFEQIANAYCRLVDSATNAELARYTLAGGMSFTAMAMAKVYRLAPGGDWKLQAIGEGFQAKHPGEAVPQLARFL</sequence>
<feature type="domain" description="TerD" evidence="2">
    <location>
        <begin position="591"/>
        <end position="767"/>
    </location>
</feature>
<dbReference type="AlphaFoldDB" id="A0A6I3L0A1"/>
<feature type="compositionally biased region" description="Pro residues" evidence="1">
    <location>
        <begin position="225"/>
        <end position="235"/>
    </location>
</feature>
<organism evidence="3 4">
    <name type="scientific">Nocardia aurantiaca</name>
    <dbReference type="NCBI Taxonomy" id="2675850"/>
    <lineage>
        <taxon>Bacteria</taxon>
        <taxon>Bacillati</taxon>
        <taxon>Actinomycetota</taxon>
        <taxon>Actinomycetes</taxon>
        <taxon>Mycobacteriales</taxon>
        <taxon>Nocardiaceae</taxon>
        <taxon>Nocardia</taxon>
    </lineage>
</organism>
<feature type="compositionally biased region" description="Pro residues" evidence="1">
    <location>
        <begin position="428"/>
        <end position="439"/>
    </location>
</feature>
<gene>
    <name evidence="3" type="ORF">GLP40_18195</name>
</gene>
<feature type="region of interest" description="Disordered" evidence="1">
    <location>
        <begin position="424"/>
        <end position="586"/>
    </location>
</feature>
<dbReference type="EMBL" id="WMBB01000008">
    <property type="protein sequence ID" value="MTE14688.1"/>
    <property type="molecule type" value="Genomic_DNA"/>
</dbReference>
<evidence type="ECO:0000256" key="1">
    <source>
        <dbReference type="SAM" id="MobiDB-lite"/>
    </source>
</evidence>
<dbReference type="InterPro" id="IPR003325">
    <property type="entry name" value="TerD"/>
</dbReference>
<feature type="compositionally biased region" description="Pro residues" evidence="1">
    <location>
        <begin position="492"/>
        <end position="511"/>
    </location>
</feature>
<comment type="caution">
    <text evidence="3">The sequence shown here is derived from an EMBL/GenBank/DDBJ whole genome shotgun (WGS) entry which is preliminary data.</text>
</comment>
<protein>
    <recommendedName>
        <fullName evidence="2">TerD domain-containing protein</fullName>
    </recommendedName>
</protein>